<dbReference type="Proteomes" id="UP001244341">
    <property type="component" value="Chromosome 16b"/>
</dbReference>
<proteinExistence type="predicted"/>
<gene>
    <name evidence="1" type="ORF">OEZ85_000084</name>
</gene>
<organism evidence="1 2">
    <name type="scientific">Tetradesmus obliquus</name>
    <name type="common">Green alga</name>
    <name type="synonym">Acutodesmus obliquus</name>
    <dbReference type="NCBI Taxonomy" id="3088"/>
    <lineage>
        <taxon>Eukaryota</taxon>
        <taxon>Viridiplantae</taxon>
        <taxon>Chlorophyta</taxon>
        <taxon>core chlorophytes</taxon>
        <taxon>Chlorophyceae</taxon>
        <taxon>CS clade</taxon>
        <taxon>Sphaeropleales</taxon>
        <taxon>Scenedesmaceae</taxon>
        <taxon>Tetradesmus</taxon>
    </lineage>
</organism>
<evidence type="ECO:0008006" key="3">
    <source>
        <dbReference type="Google" id="ProtNLM"/>
    </source>
</evidence>
<evidence type="ECO:0000313" key="1">
    <source>
        <dbReference type="EMBL" id="WIA23317.1"/>
    </source>
</evidence>
<evidence type="ECO:0000313" key="2">
    <source>
        <dbReference type="Proteomes" id="UP001244341"/>
    </source>
</evidence>
<protein>
    <recommendedName>
        <fullName evidence="3">Apple domain-containing protein</fullName>
    </recommendedName>
</protein>
<accession>A0ABY8UP26</accession>
<reference evidence="1 2" key="1">
    <citation type="submission" date="2023-05" db="EMBL/GenBank/DDBJ databases">
        <title>A 100% complete, gapless, phased diploid assembly of the Scenedesmus obliquus UTEX 3031 genome.</title>
        <authorList>
            <person name="Biondi T.C."/>
            <person name="Hanschen E.R."/>
            <person name="Kwon T."/>
            <person name="Eng W."/>
            <person name="Kruse C.P.S."/>
            <person name="Koehler S.I."/>
            <person name="Kunde Y."/>
            <person name="Gleasner C.D."/>
            <person name="You Mak K.T."/>
            <person name="Polle J."/>
            <person name="Hovde B.T."/>
            <person name="Starkenburg S.R."/>
        </authorList>
    </citation>
    <scope>NUCLEOTIDE SEQUENCE [LARGE SCALE GENOMIC DNA]</scope>
    <source>
        <strain evidence="1 2">DOE0152z</strain>
    </source>
</reference>
<sequence length="166" mass="17970">MSECDKVDPTTGSNCQFFTYDYANGACDLRVAAGTPTGLKKIAYKVLAGNGLGLENRKRSLLGGAKPKEMGSGVFSWFNDDYGREVGVEYTPASSCSTLVCALQTCNDAQNCTAVVMELPSSSTTMTYYYRQGIVTVPLVEDSTALKRTMVRYRYDVPAGVKPPNI</sequence>
<name>A0ABY8UP26_TETOB</name>
<dbReference type="EMBL" id="CP126223">
    <property type="protein sequence ID" value="WIA23317.1"/>
    <property type="molecule type" value="Genomic_DNA"/>
</dbReference>
<keyword evidence="2" id="KW-1185">Reference proteome</keyword>